<name>A0ABW0NVD8_9MICO</name>
<protein>
    <recommendedName>
        <fullName evidence="5">DUF4190 domain-containing protein</fullName>
    </recommendedName>
</protein>
<feature type="region of interest" description="Disordered" evidence="1">
    <location>
        <begin position="1"/>
        <end position="20"/>
    </location>
</feature>
<keyword evidence="4" id="KW-1185">Reference proteome</keyword>
<evidence type="ECO:0000256" key="2">
    <source>
        <dbReference type="SAM" id="Phobius"/>
    </source>
</evidence>
<feature type="transmembrane region" description="Helical" evidence="2">
    <location>
        <begin position="42"/>
        <end position="70"/>
    </location>
</feature>
<comment type="caution">
    <text evidence="3">The sequence shown here is derived from an EMBL/GenBank/DDBJ whole genome shotgun (WGS) entry which is preliminary data.</text>
</comment>
<evidence type="ECO:0000313" key="4">
    <source>
        <dbReference type="Proteomes" id="UP001596039"/>
    </source>
</evidence>
<gene>
    <name evidence="3" type="ORF">ACFPJ4_11290</name>
</gene>
<evidence type="ECO:0000313" key="3">
    <source>
        <dbReference type="EMBL" id="MFC5502824.1"/>
    </source>
</evidence>
<feature type="transmembrane region" description="Helical" evidence="2">
    <location>
        <begin position="82"/>
        <end position="114"/>
    </location>
</feature>
<accession>A0ABW0NVD8</accession>
<dbReference type="Proteomes" id="UP001596039">
    <property type="component" value="Unassembled WGS sequence"/>
</dbReference>
<keyword evidence="2" id="KW-1133">Transmembrane helix</keyword>
<evidence type="ECO:0008006" key="5">
    <source>
        <dbReference type="Google" id="ProtNLM"/>
    </source>
</evidence>
<dbReference type="EMBL" id="JBHSMG010000002">
    <property type="protein sequence ID" value="MFC5502824.1"/>
    <property type="molecule type" value="Genomic_DNA"/>
</dbReference>
<keyword evidence="2" id="KW-0472">Membrane</keyword>
<sequence>MTDATPTPPTPEQPAAAPAPAPAYAAAPAAAAPKQTLSLLSFIFGIASVVFSAAPLLPLAAGIAAIILGVKARKSEPGAPKWMATVGIITGIVGIVLSIILGLVIYILPLIFLASYGGVVSNY</sequence>
<proteinExistence type="predicted"/>
<keyword evidence="2" id="KW-0812">Transmembrane</keyword>
<dbReference type="RefSeq" id="WP_386740525.1">
    <property type="nucleotide sequence ID" value="NZ_JBHSMG010000002.1"/>
</dbReference>
<evidence type="ECO:0000256" key="1">
    <source>
        <dbReference type="SAM" id="MobiDB-lite"/>
    </source>
</evidence>
<organism evidence="3 4">
    <name type="scientific">Lysinimonas soli</name>
    <dbReference type="NCBI Taxonomy" id="1074233"/>
    <lineage>
        <taxon>Bacteria</taxon>
        <taxon>Bacillati</taxon>
        <taxon>Actinomycetota</taxon>
        <taxon>Actinomycetes</taxon>
        <taxon>Micrococcales</taxon>
        <taxon>Microbacteriaceae</taxon>
        <taxon>Lysinimonas</taxon>
    </lineage>
</organism>
<reference evidence="4" key="1">
    <citation type="journal article" date="2019" name="Int. J. Syst. Evol. Microbiol.">
        <title>The Global Catalogue of Microorganisms (GCM) 10K type strain sequencing project: providing services to taxonomists for standard genome sequencing and annotation.</title>
        <authorList>
            <consortium name="The Broad Institute Genomics Platform"/>
            <consortium name="The Broad Institute Genome Sequencing Center for Infectious Disease"/>
            <person name="Wu L."/>
            <person name="Ma J."/>
        </authorList>
    </citation>
    <scope>NUCLEOTIDE SEQUENCE [LARGE SCALE GENOMIC DNA]</scope>
    <source>
        <strain evidence="4">CGMCC 4.6997</strain>
    </source>
</reference>